<dbReference type="CDD" id="cd00077">
    <property type="entry name" value="HDc"/>
    <property type="match status" value="1"/>
</dbReference>
<name>A0ABW4WVV1_9BACT</name>
<gene>
    <name evidence="2" type="ORF">ACFSKU_08175</name>
</gene>
<dbReference type="Gene3D" id="1.20.58.1910">
    <property type="match status" value="1"/>
</dbReference>
<dbReference type="SMART" id="SM00471">
    <property type="entry name" value="HDc"/>
    <property type="match status" value="1"/>
</dbReference>
<dbReference type="Proteomes" id="UP001597369">
    <property type="component" value="Unassembled WGS sequence"/>
</dbReference>
<evidence type="ECO:0000313" key="3">
    <source>
        <dbReference type="Proteomes" id="UP001597369"/>
    </source>
</evidence>
<dbReference type="Gene3D" id="1.10.472.50">
    <property type="entry name" value="HD-domain/PDEase-like"/>
    <property type="match status" value="1"/>
</dbReference>
<organism evidence="2 3">
    <name type="scientific">Pontibacter silvestris</name>
    <dbReference type="NCBI Taxonomy" id="2305183"/>
    <lineage>
        <taxon>Bacteria</taxon>
        <taxon>Pseudomonadati</taxon>
        <taxon>Bacteroidota</taxon>
        <taxon>Cytophagia</taxon>
        <taxon>Cytophagales</taxon>
        <taxon>Hymenobacteraceae</taxon>
        <taxon>Pontibacter</taxon>
    </lineage>
</organism>
<dbReference type="PANTHER" id="PTHR33594:SF1">
    <property type="entry name" value="HD_PDEASE DOMAIN-CONTAINING PROTEIN"/>
    <property type="match status" value="1"/>
</dbReference>
<reference evidence="3" key="1">
    <citation type="journal article" date="2019" name="Int. J. Syst. Evol. Microbiol.">
        <title>The Global Catalogue of Microorganisms (GCM) 10K type strain sequencing project: providing services to taxonomists for standard genome sequencing and annotation.</title>
        <authorList>
            <consortium name="The Broad Institute Genomics Platform"/>
            <consortium name="The Broad Institute Genome Sequencing Center for Infectious Disease"/>
            <person name="Wu L."/>
            <person name="Ma J."/>
        </authorList>
    </citation>
    <scope>NUCLEOTIDE SEQUENCE [LARGE SCALE GENOMIC DNA]</scope>
    <source>
        <strain evidence="3">JCM 16545</strain>
    </source>
</reference>
<comment type="caution">
    <text evidence="2">The sequence shown here is derived from an EMBL/GenBank/DDBJ whole genome shotgun (WGS) entry which is preliminary data.</text>
</comment>
<protein>
    <submittedName>
        <fullName evidence="2">HD domain-containing protein</fullName>
    </submittedName>
</protein>
<dbReference type="Pfam" id="PF01966">
    <property type="entry name" value="HD"/>
    <property type="match status" value="1"/>
</dbReference>
<dbReference type="RefSeq" id="WP_229961515.1">
    <property type="nucleotide sequence ID" value="NZ_JAJJWI010000013.1"/>
</dbReference>
<dbReference type="InterPro" id="IPR006674">
    <property type="entry name" value="HD_domain"/>
</dbReference>
<dbReference type="PROSITE" id="PS51831">
    <property type="entry name" value="HD"/>
    <property type="match status" value="1"/>
</dbReference>
<evidence type="ECO:0000259" key="1">
    <source>
        <dbReference type="PROSITE" id="PS51831"/>
    </source>
</evidence>
<feature type="domain" description="HD" evidence="1">
    <location>
        <begin position="27"/>
        <end position="130"/>
    </location>
</feature>
<proteinExistence type="predicted"/>
<accession>A0ABW4WVV1</accession>
<sequence>MLTPEQIIETTADHVKEWFTGEGSGHDWWHIYRVWNNAKHIAKHEQADMFIVELAALLHDIADHKFHNGDDTVGPRVAREWLQGLHVSDEITDRICVIIKEISFKGAGTSSVMSSLEGAIVQDADRLDAIGAIGIARTFAYGGHKNREMYDPAIKPVLHDSFEAYKANTAPTINHFYEKLLLLKDRMHTETARRIAARRHQYMEEFLSQFYAEWEGLR</sequence>
<dbReference type="InterPro" id="IPR003607">
    <property type="entry name" value="HD/PDEase_dom"/>
</dbReference>
<keyword evidence="3" id="KW-1185">Reference proteome</keyword>
<dbReference type="SUPFAM" id="SSF109604">
    <property type="entry name" value="HD-domain/PDEase-like"/>
    <property type="match status" value="1"/>
</dbReference>
<dbReference type="EMBL" id="JBHUHV010000024">
    <property type="protein sequence ID" value="MFD2066858.1"/>
    <property type="molecule type" value="Genomic_DNA"/>
</dbReference>
<evidence type="ECO:0000313" key="2">
    <source>
        <dbReference type="EMBL" id="MFD2066858.1"/>
    </source>
</evidence>
<dbReference type="PANTHER" id="PTHR33594">
    <property type="entry name" value="SUPERFAMILY HYDROLASE, PUTATIVE (AFU_ORTHOLOGUE AFUA_1G03035)-RELATED"/>
    <property type="match status" value="1"/>
</dbReference>